<name>A9NYX7_PICSI</name>
<reference evidence="3" key="1">
    <citation type="journal article" date="2008" name="BMC Genomics">
        <title>A conifer genomics resource of 200,000 spruce (Picea spp.) ESTs and 6,464 high-quality, sequence-finished full-length cDNAs for Sitka spruce (Picea sitchensis).</title>
        <authorList>
            <person name="Ralph S.G."/>
            <person name="Chun H.J."/>
            <person name="Kolosova N."/>
            <person name="Cooper D."/>
            <person name="Oddy C."/>
            <person name="Ritland C.E."/>
            <person name="Kirkpatrick R."/>
            <person name="Moore R."/>
            <person name="Barber S."/>
            <person name="Holt R.A."/>
            <person name="Jones S.J."/>
            <person name="Marra M.A."/>
            <person name="Douglas C.J."/>
            <person name="Ritland K."/>
            <person name="Bohlmann J."/>
        </authorList>
    </citation>
    <scope>NUCLEOTIDE SEQUENCE</scope>
    <source>
        <tissue evidence="3">Bark</tissue>
    </source>
</reference>
<feature type="coiled-coil region" evidence="1">
    <location>
        <begin position="6"/>
        <end position="33"/>
    </location>
</feature>
<dbReference type="AlphaFoldDB" id="A9NYX7"/>
<organism evidence="3">
    <name type="scientific">Picea sitchensis</name>
    <name type="common">Sitka spruce</name>
    <name type="synonym">Pinus sitchensis</name>
    <dbReference type="NCBI Taxonomy" id="3332"/>
    <lineage>
        <taxon>Eukaryota</taxon>
        <taxon>Viridiplantae</taxon>
        <taxon>Streptophyta</taxon>
        <taxon>Embryophyta</taxon>
        <taxon>Tracheophyta</taxon>
        <taxon>Spermatophyta</taxon>
        <taxon>Pinopsida</taxon>
        <taxon>Pinidae</taxon>
        <taxon>Conifers I</taxon>
        <taxon>Pinales</taxon>
        <taxon>Pinaceae</taxon>
        <taxon>Picea</taxon>
    </lineage>
</organism>
<evidence type="ECO:0000256" key="1">
    <source>
        <dbReference type="SAM" id="Coils"/>
    </source>
</evidence>
<keyword evidence="1" id="KW-0175">Coiled coil</keyword>
<proteinExistence type="evidence at transcript level"/>
<sequence>MEMDGLSQAEARIEALEVENAELRATLEAVRVQLSIYESLILYPTYAKQLACYPESQRPMVELAMKANFYKSRHEIKQKTIASMAAKPPDKSAGGQSQQPN</sequence>
<evidence type="ECO:0000313" key="3">
    <source>
        <dbReference type="EMBL" id="ABK25838.1"/>
    </source>
</evidence>
<evidence type="ECO:0000256" key="2">
    <source>
        <dbReference type="SAM" id="MobiDB-lite"/>
    </source>
</evidence>
<dbReference type="EMBL" id="EF086580">
    <property type="protein sequence ID" value="ABK25838.1"/>
    <property type="molecule type" value="mRNA"/>
</dbReference>
<feature type="region of interest" description="Disordered" evidence="2">
    <location>
        <begin position="80"/>
        <end position="101"/>
    </location>
</feature>
<dbReference type="EMBL" id="EF087843">
    <property type="protein sequence ID" value="ABK27076.1"/>
    <property type="molecule type" value="mRNA"/>
</dbReference>
<accession>A9NYX7</accession>
<protein>
    <submittedName>
        <fullName evidence="3">Uncharacterized protein</fullName>
    </submittedName>
</protein>